<accession>A0A9X4X958</accession>
<dbReference type="AlphaFoldDB" id="A0A9X4X958"/>
<dbReference type="Proteomes" id="UP000488295">
    <property type="component" value="Unassembled WGS sequence"/>
</dbReference>
<organism evidence="1 2">
    <name type="scientific">Lactobacillus johnsonii</name>
    <dbReference type="NCBI Taxonomy" id="33959"/>
    <lineage>
        <taxon>Bacteria</taxon>
        <taxon>Bacillati</taxon>
        <taxon>Bacillota</taxon>
        <taxon>Bacilli</taxon>
        <taxon>Lactobacillales</taxon>
        <taxon>Lactobacillaceae</taxon>
        <taxon>Lactobacillus</taxon>
    </lineage>
</organism>
<reference evidence="1 2" key="1">
    <citation type="submission" date="2019-11" db="EMBL/GenBank/DDBJ databases">
        <title>Gastrointestinal microbiota of Peromyscus leucopus.</title>
        <authorList>
            <person name="Milovic A."/>
            <person name="Bassam K."/>
            <person name="Barbour A.G."/>
        </authorList>
    </citation>
    <scope>NUCLEOTIDE SEQUENCE [LARGE SCALE GENOMIC DNA]</scope>
    <source>
        <strain evidence="1 2">LL8</strain>
    </source>
</reference>
<gene>
    <name evidence="1" type="ORF">GJU95_07370</name>
</gene>
<proteinExistence type="predicted"/>
<comment type="caution">
    <text evidence="1">The sequence shown here is derived from an EMBL/GenBank/DDBJ whole genome shotgun (WGS) entry which is preliminary data.</text>
</comment>
<evidence type="ECO:0000313" key="2">
    <source>
        <dbReference type="Proteomes" id="UP000488295"/>
    </source>
</evidence>
<sequence>MIYKDIKVEFFYDYADNIWYLDSNELPKAVRQNSWLASATKEMIFSAFKNNHQVSATSAKQLDNMVYLHDNEFHKNLIIPKDFKARILKVASQKLEDLLKIEDECKKDIDRAIYLKNIIDAADFNHEKLVVIKIKTSHSDWYKGAGMLYAPSSYLTLVPQSVKKEALELQNIRRKHQNDPNFDFPKTSYKTIQLRIADHVNDDTLITNSNLNLDNIMKNGIFPYQI</sequence>
<protein>
    <submittedName>
        <fullName evidence="1">Uncharacterized protein</fullName>
    </submittedName>
</protein>
<name>A0A9X4X958_LACJH</name>
<evidence type="ECO:0000313" key="1">
    <source>
        <dbReference type="EMBL" id="MTE03586.1"/>
    </source>
</evidence>
<dbReference type="EMBL" id="WKKC01000021">
    <property type="protein sequence ID" value="MTE03586.1"/>
    <property type="molecule type" value="Genomic_DNA"/>
</dbReference>
<dbReference type="RefSeq" id="WP_155692762.1">
    <property type="nucleotide sequence ID" value="NZ_WKKC01000021.1"/>
</dbReference>